<dbReference type="InterPro" id="IPR047928">
    <property type="entry name" value="Perm_prefix_1"/>
</dbReference>
<evidence type="ECO:0000256" key="6">
    <source>
        <dbReference type="ARBA" id="ARBA00038076"/>
    </source>
</evidence>
<evidence type="ECO:0000256" key="4">
    <source>
        <dbReference type="ARBA" id="ARBA00022989"/>
    </source>
</evidence>
<accession>A0ABW1EC43</accession>
<feature type="transmembrane region" description="Helical" evidence="7">
    <location>
        <begin position="427"/>
        <end position="449"/>
    </location>
</feature>
<evidence type="ECO:0000256" key="3">
    <source>
        <dbReference type="ARBA" id="ARBA00022692"/>
    </source>
</evidence>
<feature type="domain" description="ABC3 transporter permease C-terminal" evidence="8">
    <location>
        <begin position="781"/>
        <end position="894"/>
    </location>
</feature>
<feature type="transmembrane region" description="Helical" evidence="7">
    <location>
        <begin position="520"/>
        <end position="543"/>
    </location>
</feature>
<evidence type="ECO:0000259" key="9">
    <source>
        <dbReference type="Pfam" id="PF12704"/>
    </source>
</evidence>
<keyword evidence="5 7" id="KW-0472">Membrane</keyword>
<dbReference type="PANTHER" id="PTHR30572">
    <property type="entry name" value="MEMBRANE COMPONENT OF TRANSPORTER-RELATED"/>
    <property type="match status" value="1"/>
</dbReference>
<dbReference type="InterPro" id="IPR003838">
    <property type="entry name" value="ABC3_permease_C"/>
</dbReference>
<reference evidence="11" key="1">
    <citation type="journal article" date="2019" name="Int. J. Syst. Evol. Microbiol.">
        <title>The Global Catalogue of Microorganisms (GCM) 10K type strain sequencing project: providing services to taxonomists for standard genome sequencing and annotation.</title>
        <authorList>
            <consortium name="The Broad Institute Genomics Platform"/>
            <consortium name="The Broad Institute Genome Sequencing Center for Infectious Disease"/>
            <person name="Wu L."/>
            <person name="Ma J."/>
        </authorList>
    </citation>
    <scope>NUCLEOTIDE SEQUENCE [LARGE SCALE GENOMIC DNA]</scope>
    <source>
        <strain evidence="11">JCM 4087</strain>
    </source>
</reference>
<comment type="similarity">
    <text evidence="6">Belongs to the ABC-4 integral membrane protein family.</text>
</comment>
<feature type="transmembrane region" description="Helical" evidence="7">
    <location>
        <begin position="469"/>
        <end position="489"/>
    </location>
</feature>
<protein>
    <submittedName>
        <fullName evidence="10">ADOP family duplicated permease</fullName>
    </submittedName>
</protein>
<feature type="domain" description="MacB-like periplasmic core" evidence="9">
    <location>
        <begin position="617"/>
        <end position="748"/>
    </location>
</feature>
<dbReference type="InterPro" id="IPR025857">
    <property type="entry name" value="MacB_PCD"/>
</dbReference>
<feature type="transmembrane region" description="Helical" evidence="7">
    <location>
        <begin position="101"/>
        <end position="124"/>
    </location>
</feature>
<comment type="subcellular location">
    <subcellularLocation>
        <location evidence="1">Cell membrane</location>
        <topology evidence="1">Multi-pass membrane protein</topology>
    </subcellularLocation>
</comment>
<feature type="transmembrane region" description="Helical" evidence="7">
    <location>
        <begin position="373"/>
        <end position="393"/>
    </location>
</feature>
<name>A0ABW1EC43_9BACT</name>
<feature type="transmembrane region" description="Helical" evidence="7">
    <location>
        <begin position="865"/>
        <end position="886"/>
    </location>
</feature>
<sequence>MKKTPIWRRYDRLLGQDNKADIKAELRFHIDCKIDELIACGWRPEAARKEAEQQFGNILAVQRAGERIGEHMERRRRITDYIAECQQDTRYTLRTLAKNPAFTAIAVLVLALGVGVNAAVFSVVNTMLLRPLPFPQAQQLVWFRAGKSFDAKIRAAGGLSADTYTVDVYREFQRNNRSFQDVTAYQTFYGSLQYKMTGVGEPRQLDAVEVAGNFFPMLGVTPALGRNFTNEETLKGGRPAAILSYYFWKTQFAGDPGVIGRTVEINTSPAGVNGPVTIVGVLPASFDFGAVFSPGKKVDLFVPVVMDYWKTWGNTLAMVGRLKPGVTEAQAQDEANRLFPLMKTQHQDWYYDYASDLSTLKDHVAGKLRRSLVVLWCAVGLILLIVCVNLSNLQLSRAATRGKEFAMRRALGAGRGRLIRQLLTESLILSAAGSVLGFGFAYAIVYELAHQSSISLPLLATMHVDLESLAWTLLIAIATGILFGLAPALRMSGVNLQEAIKDNASGMAAGRSHERFRSTLVISEVALACVLLVGAGLLLRSFLRVLDVDLGFKPAHAVAMQIDLPPANNNDQLIQRTNILKAEIDKVSALPGVQAVGVTDLLPLDRNREWGLESDGRYHAKDADRGALVYLVTPGYLQAMGMRLVAGRDFTWHDAPSDQHVLIINQAAARREWPGEDPVGKLAHATSKNSDRIIGVVADVRESSLEQESSPTIYVPMTQNSDVEGANLIVRSLDSIVNQAEVLAALRSLNPSQPASEFRPLRTLVDHSVSPRRFFVLLVTIFATLGILLAALGIYGVISYSITQKTQEIGVRMALGATTGRVQRDVLWQTLRMALAGLALGTVASLGVARLIASLLFDTSPWDPVAYVAMAASLIAIALLSGYLPARRASRIHPMQALRSN</sequence>
<keyword evidence="11" id="KW-1185">Reference proteome</keyword>
<evidence type="ECO:0000256" key="1">
    <source>
        <dbReference type="ARBA" id="ARBA00004651"/>
    </source>
</evidence>
<dbReference type="EMBL" id="JBHSPH010000001">
    <property type="protein sequence ID" value="MFC5860832.1"/>
    <property type="molecule type" value="Genomic_DNA"/>
</dbReference>
<evidence type="ECO:0000256" key="2">
    <source>
        <dbReference type="ARBA" id="ARBA00022475"/>
    </source>
</evidence>
<proteinExistence type="inferred from homology"/>
<gene>
    <name evidence="10" type="ORF">ACFPT7_00840</name>
</gene>
<evidence type="ECO:0000313" key="10">
    <source>
        <dbReference type="EMBL" id="MFC5860832.1"/>
    </source>
</evidence>
<dbReference type="InterPro" id="IPR017800">
    <property type="entry name" value="ADOP"/>
</dbReference>
<dbReference type="NCBIfam" id="NF038403">
    <property type="entry name" value="perm_prefix_1"/>
    <property type="match status" value="1"/>
</dbReference>
<dbReference type="RefSeq" id="WP_263335010.1">
    <property type="nucleotide sequence ID" value="NZ_JAGSYH010000002.1"/>
</dbReference>
<organism evidence="10 11">
    <name type="scientific">Acidicapsa dinghuensis</name>
    <dbReference type="NCBI Taxonomy" id="2218256"/>
    <lineage>
        <taxon>Bacteria</taxon>
        <taxon>Pseudomonadati</taxon>
        <taxon>Acidobacteriota</taxon>
        <taxon>Terriglobia</taxon>
        <taxon>Terriglobales</taxon>
        <taxon>Acidobacteriaceae</taxon>
        <taxon>Acidicapsa</taxon>
    </lineage>
</organism>
<evidence type="ECO:0000256" key="5">
    <source>
        <dbReference type="ARBA" id="ARBA00023136"/>
    </source>
</evidence>
<feature type="domain" description="ABC3 transporter permease C-terminal" evidence="8">
    <location>
        <begin position="378"/>
        <end position="495"/>
    </location>
</feature>
<comment type="caution">
    <text evidence="10">The sequence shown here is derived from an EMBL/GenBank/DDBJ whole genome shotgun (WGS) entry which is preliminary data.</text>
</comment>
<dbReference type="Proteomes" id="UP001596091">
    <property type="component" value="Unassembled WGS sequence"/>
</dbReference>
<dbReference type="Pfam" id="PF02687">
    <property type="entry name" value="FtsX"/>
    <property type="match status" value="2"/>
</dbReference>
<feature type="transmembrane region" description="Helical" evidence="7">
    <location>
        <begin position="774"/>
        <end position="798"/>
    </location>
</feature>
<dbReference type="Pfam" id="PF12704">
    <property type="entry name" value="MacB_PCD"/>
    <property type="match status" value="2"/>
</dbReference>
<dbReference type="InterPro" id="IPR050250">
    <property type="entry name" value="Macrolide_Exporter_MacB"/>
</dbReference>
<keyword evidence="4 7" id="KW-1133">Transmembrane helix</keyword>
<feature type="transmembrane region" description="Helical" evidence="7">
    <location>
        <begin position="833"/>
        <end position="853"/>
    </location>
</feature>
<evidence type="ECO:0000259" key="8">
    <source>
        <dbReference type="Pfam" id="PF02687"/>
    </source>
</evidence>
<keyword evidence="2" id="KW-1003">Cell membrane</keyword>
<evidence type="ECO:0000313" key="11">
    <source>
        <dbReference type="Proteomes" id="UP001596091"/>
    </source>
</evidence>
<dbReference type="PANTHER" id="PTHR30572:SF4">
    <property type="entry name" value="ABC TRANSPORTER PERMEASE YTRF"/>
    <property type="match status" value="1"/>
</dbReference>
<feature type="domain" description="MacB-like periplasmic core" evidence="9">
    <location>
        <begin position="103"/>
        <end position="337"/>
    </location>
</feature>
<dbReference type="NCBIfam" id="TIGR03434">
    <property type="entry name" value="ADOP"/>
    <property type="match status" value="1"/>
</dbReference>
<keyword evidence="3 7" id="KW-0812">Transmembrane</keyword>
<evidence type="ECO:0000256" key="7">
    <source>
        <dbReference type="SAM" id="Phobius"/>
    </source>
</evidence>